<feature type="binding site" evidence="4 6">
    <location>
        <position position="111"/>
    </location>
    <ligand>
        <name>substrate</name>
    </ligand>
</feature>
<dbReference type="AlphaFoldDB" id="A0A9D1MNZ3"/>
<evidence type="ECO:0000256" key="2">
    <source>
        <dbReference type="ARBA" id="ARBA00022694"/>
    </source>
</evidence>
<dbReference type="GO" id="GO:0003723">
    <property type="term" value="F:RNA binding"/>
    <property type="evidence" value="ECO:0007669"/>
    <property type="project" value="InterPro"/>
</dbReference>
<dbReference type="EC" id="5.4.99.12" evidence="4"/>
<dbReference type="PIRSF" id="PIRSF001430">
    <property type="entry name" value="tRNA_psdUrid_synth"/>
    <property type="match status" value="1"/>
</dbReference>
<sequence length="246" mass="28218">MKKHLKLTVAYDGSNYNGFQRQKNGIGVQQILEKGLTKLFREEITIVASGRTDAKVHARRQVISFATTGKVPTSKIVQAMVSYLPKDIVVLAAEEVSKQFNARYCAVRKRYEYRLLYTKINNPFQRDFRWQIKKEPDLLLLQEVAKVIVGEHDFAAFRSAGSSAQTTVRTIYKADWIRHKNEYIFTIEGNGFLYKMVRNIVGAMMKVGWSEITVEDFKLILAARDRRLAGKAAPPQGLFLDEVFYK</sequence>
<organism evidence="9 10">
    <name type="scientific">Candidatus Avacidaminococcus intestinavium</name>
    <dbReference type="NCBI Taxonomy" id="2840684"/>
    <lineage>
        <taxon>Bacteria</taxon>
        <taxon>Bacillati</taxon>
        <taxon>Bacillota</taxon>
        <taxon>Negativicutes</taxon>
        <taxon>Acidaminococcales</taxon>
        <taxon>Acidaminococcaceae</taxon>
        <taxon>Acidaminococcaceae incertae sedis</taxon>
        <taxon>Candidatus Avacidaminococcus</taxon>
    </lineage>
</organism>
<keyword evidence="2 4" id="KW-0819">tRNA processing</keyword>
<evidence type="ECO:0000259" key="8">
    <source>
        <dbReference type="Pfam" id="PF01416"/>
    </source>
</evidence>
<evidence type="ECO:0000313" key="9">
    <source>
        <dbReference type="EMBL" id="HIU63645.1"/>
    </source>
</evidence>
<dbReference type="Gene3D" id="3.30.70.580">
    <property type="entry name" value="Pseudouridine synthase I, catalytic domain, N-terminal subdomain"/>
    <property type="match status" value="1"/>
</dbReference>
<dbReference type="InterPro" id="IPR020103">
    <property type="entry name" value="PsdUridine_synth_cat_dom_sf"/>
</dbReference>
<protein>
    <recommendedName>
        <fullName evidence="4">tRNA pseudouridine synthase A</fullName>
        <ecNumber evidence="4">5.4.99.12</ecNumber>
    </recommendedName>
    <alternativeName>
        <fullName evidence="4">tRNA pseudouridine(38-40) synthase</fullName>
    </alternativeName>
    <alternativeName>
        <fullName evidence="4">tRNA pseudouridylate synthase I</fullName>
    </alternativeName>
    <alternativeName>
        <fullName evidence="4">tRNA-uridine isomerase I</fullName>
    </alternativeName>
</protein>
<evidence type="ECO:0000256" key="1">
    <source>
        <dbReference type="ARBA" id="ARBA00009375"/>
    </source>
</evidence>
<comment type="catalytic activity">
    <reaction evidence="4 7">
        <text>uridine(38/39/40) in tRNA = pseudouridine(38/39/40) in tRNA</text>
        <dbReference type="Rhea" id="RHEA:22376"/>
        <dbReference type="Rhea" id="RHEA-COMP:10085"/>
        <dbReference type="Rhea" id="RHEA-COMP:10087"/>
        <dbReference type="ChEBI" id="CHEBI:65314"/>
        <dbReference type="ChEBI" id="CHEBI:65315"/>
        <dbReference type="EC" id="5.4.99.12"/>
    </reaction>
</comment>
<evidence type="ECO:0000256" key="7">
    <source>
        <dbReference type="RuleBase" id="RU003792"/>
    </source>
</evidence>
<keyword evidence="3 4" id="KW-0413">Isomerase</keyword>
<dbReference type="FunFam" id="3.30.70.580:FF:000001">
    <property type="entry name" value="tRNA pseudouridine synthase A"/>
    <property type="match status" value="1"/>
</dbReference>
<dbReference type="GO" id="GO:0031119">
    <property type="term" value="P:tRNA pseudouridine synthesis"/>
    <property type="evidence" value="ECO:0007669"/>
    <property type="project" value="UniProtKB-UniRule"/>
</dbReference>
<dbReference type="Gene3D" id="3.30.70.660">
    <property type="entry name" value="Pseudouridine synthase I, catalytic domain, C-terminal subdomain"/>
    <property type="match status" value="1"/>
</dbReference>
<dbReference type="HAMAP" id="MF_00171">
    <property type="entry name" value="TruA"/>
    <property type="match status" value="1"/>
</dbReference>
<evidence type="ECO:0000313" key="10">
    <source>
        <dbReference type="Proteomes" id="UP000824099"/>
    </source>
</evidence>
<dbReference type="PANTHER" id="PTHR11142">
    <property type="entry name" value="PSEUDOURIDYLATE SYNTHASE"/>
    <property type="match status" value="1"/>
</dbReference>
<dbReference type="NCBIfam" id="TIGR00071">
    <property type="entry name" value="hisT_truA"/>
    <property type="match status" value="1"/>
</dbReference>
<gene>
    <name evidence="4 9" type="primary">truA</name>
    <name evidence="9" type="ORF">IAB06_01210</name>
</gene>
<comment type="subunit">
    <text evidence="4">Homodimer.</text>
</comment>
<name>A0A9D1MNZ3_9FIRM</name>
<feature type="active site" description="Nucleophile" evidence="4 5">
    <location>
        <position position="53"/>
    </location>
</feature>
<dbReference type="PANTHER" id="PTHR11142:SF0">
    <property type="entry name" value="TRNA PSEUDOURIDINE SYNTHASE-LIKE 1"/>
    <property type="match status" value="1"/>
</dbReference>
<dbReference type="EMBL" id="DVNI01000019">
    <property type="protein sequence ID" value="HIU63645.1"/>
    <property type="molecule type" value="Genomic_DNA"/>
</dbReference>
<comment type="caution">
    <text evidence="9">The sequence shown here is derived from an EMBL/GenBank/DDBJ whole genome shotgun (WGS) entry which is preliminary data.</text>
</comment>
<comment type="caution">
    <text evidence="4">Lacks conserved residue(s) required for the propagation of feature annotation.</text>
</comment>
<accession>A0A9D1MNZ3</accession>
<evidence type="ECO:0000256" key="3">
    <source>
        <dbReference type="ARBA" id="ARBA00023235"/>
    </source>
</evidence>
<dbReference type="InterPro" id="IPR001406">
    <property type="entry name" value="PsdUridine_synth_TruA"/>
</dbReference>
<dbReference type="Pfam" id="PF01416">
    <property type="entry name" value="PseudoU_synth_1"/>
    <property type="match status" value="2"/>
</dbReference>
<comment type="function">
    <text evidence="4">Formation of pseudouridine at positions 38, 39 and 40 in the anticodon stem and loop of transfer RNAs.</text>
</comment>
<dbReference type="InterPro" id="IPR020095">
    <property type="entry name" value="PsdUridine_synth_TruA_C"/>
</dbReference>
<evidence type="ECO:0000256" key="6">
    <source>
        <dbReference type="PIRSR" id="PIRSR001430-2"/>
    </source>
</evidence>
<dbReference type="SUPFAM" id="SSF55120">
    <property type="entry name" value="Pseudouridine synthase"/>
    <property type="match status" value="1"/>
</dbReference>
<feature type="domain" description="Pseudouridine synthase I TruA alpha/beta" evidence="8">
    <location>
        <begin position="9"/>
        <end position="104"/>
    </location>
</feature>
<reference evidence="9" key="1">
    <citation type="submission" date="2020-10" db="EMBL/GenBank/DDBJ databases">
        <authorList>
            <person name="Gilroy R."/>
        </authorList>
    </citation>
    <scope>NUCLEOTIDE SEQUENCE</scope>
    <source>
        <strain evidence="9">CHK160-1198</strain>
    </source>
</reference>
<proteinExistence type="inferred from homology"/>
<dbReference type="GO" id="GO:0160147">
    <property type="term" value="F:tRNA pseudouridine(38-40) synthase activity"/>
    <property type="evidence" value="ECO:0007669"/>
    <property type="project" value="UniProtKB-EC"/>
</dbReference>
<reference evidence="9" key="2">
    <citation type="journal article" date="2021" name="PeerJ">
        <title>Extensive microbial diversity within the chicken gut microbiome revealed by metagenomics and culture.</title>
        <authorList>
            <person name="Gilroy R."/>
            <person name="Ravi A."/>
            <person name="Getino M."/>
            <person name="Pursley I."/>
            <person name="Horton D.L."/>
            <person name="Alikhan N.F."/>
            <person name="Baker D."/>
            <person name="Gharbi K."/>
            <person name="Hall N."/>
            <person name="Watson M."/>
            <person name="Adriaenssens E.M."/>
            <person name="Foster-Nyarko E."/>
            <person name="Jarju S."/>
            <person name="Secka A."/>
            <person name="Antonio M."/>
            <person name="Oren A."/>
            <person name="Chaudhuri R.R."/>
            <person name="La Ragione R."/>
            <person name="Hildebrand F."/>
            <person name="Pallen M.J."/>
        </authorList>
    </citation>
    <scope>NUCLEOTIDE SEQUENCE</scope>
    <source>
        <strain evidence="9">CHK160-1198</strain>
    </source>
</reference>
<dbReference type="InterPro" id="IPR020094">
    <property type="entry name" value="TruA/RsuA/RluB/E/F_N"/>
</dbReference>
<dbReference type="Proteomes" id="UP000824099">
    <property type="component" value="Unassembled WGS sequence"/>
</dbReference>
<comment type="similarity">
    <text evidence="1 4 7">Belongs to the tRNA pseudouridine synthase TruA family.</text>
</comment>
<dbReference type="InterPro" id="IPR020097">
    <property type="entry name" value="PsdUridine_synth_TruA_a/b_dom"/>
</dbReference>
<evidence type="ECO:0000256" key="4">
    <source>
        <dbReference type="HAMAP-Rule" id="MF_00171"/>
    </source>
</evidence>
<evidence type="ECO:0000256" key="5">
    <source>
        <dbReference type="PIRSR" id="PIRSR001430-1"/>
    </source>
</evidence>
<dbReference type="CDD" id="cd02570">
    <property type="entry name" value="PseudoU_synth_EcTruA"/>
    <property type="match status" value="1"/>
</dbReference>
<feature type="domain" description="Pseudouridine synthase I TruA alpha/beta" evidence="8">
    <location>
        <begin position="145"/>
        <end position="245"/>
    </location>
</feature>